<dbReference type="GO" id="GO:0043709">
    <property type="term" value="P:cell adhesion involved in single-species biofilm formation"/>
    <property type="evidence" value="ECO:0007669"/>
    <property type="project" value="TreeGrafter"/>
</dbReference>
<dbReference type="InterPro" id="IPR008966">
    <property type="entry name" value="Adhesion_dom_sf"/>
</dbReference>
<gene>
    <name evidence="2" type="ORF">M2412_002135</name>
</gene>
<dbReference type="PANTHER" id="PTHR33420:SF5">
    <property type="entry name" value="FIMBRIAL SUBUNIT"/>
    <property type="match status" value="1"/>
</dbReference>
<dbReference type="SUPFAM" id="SSF49401">
    <property type="entry name" value="Bacterial adhesins"/>
    <property type="match status" value="1"/>
</dbReference>
<dbReference type="Proteomes" id="UP001320691">
    <property type="component" value="Unassembled WGS sequence"/>
</dbReference>
<dbReference type="RefSeq" id="WP_259260856.1">
    <property type="nucleotide sequence ID" value="NZ_JANUEK010000005.1"/>
</dbReference>
<protein>
    <submittedName>
        <fullName evidence="2">Type 1 fimbria pilin</fullName>
    </submittedName>
</protein>
<reference evidence="2" key="1">
    <citation type="submission" date="2022-08" db="EMBL/GenBank/DDBJ databases">
        <title>Genomic analyses of the natural microbiome of Caenorhabditis elegans.</title>
        <authorList>
            <person name="Samuel B."/>
        </authorList>
    </citation>
    <scope>NUCLEOTIDE SEQUENCE</scope>
    <source>
        <strain evidence="2">BIGb0277</strain>
    </source>
</reference>
<evidence type="ECO:0000313" key="2">
    <source>
        <dbReference type="EMBL" id="MCS4280142.1"/>
    </source>
</evidence>
<dbReference type="AlphaFoldDB" id="A0AAW5PHG0"/>
<dbReference type="InterPro" id="IPR036937">
    <property type="entry name" value="Adhesion_dom_fimbrial_sf"/>
</dbReference>
<name>A0AAW5PHG0_9GAMM</name>
<comment type="caution">
    <text evidence="2">The sequence shown here is derived from an EMBL/GenBank/DDBJ whole genome shotgun (WGS) entry which is preliminary data.</text>
</comment>
<sequence length="166" mass="17206">MTRKALTAAALAIAALVASQASHAQALGFGAGGEFYVPTCGFTAVDVDLLRHDADRFTGVGSATPWQYFTLGSTGCSASVTAVNLTFRGVADPDNTNLHAFPGIPGVGVDITSWDNEEAGPNGVTKAWAPRPTGEGYLYRARLMQTLPSITPGTGRAAITVDVSYN</sequence>
<dbReference type="GO" id="GO:0009289">
    <property type="term" value="C:pilus"/>
    <property type="evidence" value="ECO:0007669"/>
    <property type="project" value="InterPro"/>
</dbReference>
<feature type="signal peptide" evidence="1">
    <location>
        <begin position="1"/>
        <end position="24"/>
    </location>
</feature>
<dbReference type="EMBL" id="JANUEK010000005">
    <property type="protein sequence ID" value="MCS4280142.1"/>
    <property type="molecule type" value="Genomic_DNA"/>
</dbReference>
<dbReference type="Gene3D" id="2.60.40.1090">
    <property type="entry name" value="Fimbrial-type adhesion domain"/>
    <property type="match status" value="1"/>
</dbReference>
<dbReference type="PANTHER" id="PTHR33420">
    <property type="entry name" value="FIMBRIAL SUBUNIT ELFA-RELATED"/>
    <property type="match status" value="1"/>
</dbReference>
<accession>A0AAW5PHG0</accession>
<keyword evidence="1" id="KW-0732">Signal</keyword>
<feature type="chain" id="PRO_5043520975" evidence="1">
    <location>
        <begin position="25"/>
        <end position="166"/>
    </location>
</feature>
<organism evidence="2 3">
    <name type="scientific">Stenotrophomonas rhizophila</name>
    <dbReference type="NCBI Taxonomy" id="216778"/>
    <lineage>
        <taxon>Bacteria</taxon>
        <taxon>Pseudomonadati</taxon>
        <taxon>Pseudomonadota</taxon>
        <taxon>Gammaproteobacteria</taxon>
        <taxon>Lysobacterales</taxon>
        <taxon>Lysobacteraceae</taxon>
        <taxon>Stenotrophomonas</taxon>
    </lineage>
</organism>
<proteinExistence type="predicted"/>
<dbReference type="InterPro" id="IPR050263">
    <property type="entry name" value="Bact_Fimbrial_Adh_Pro"/>
</dbReference>
<evidence type="ECO:0000256" key="1">
    <source>
        <dbReference type="SAM" id="SignalP"/>
    </source>
</evidence>
<evidence type="ECO:0000313" key="3">
    <source>
        <dbReference type="Proteomes" id="UP001320691"/>
    </source>
</evidence>